<dbReference type="InterPro" id="IPR001478">
    <property type="entry name" value="PDZ"/>
</dbReference>
<feature type="compositionally biased region" description="Low complexity" evidence="3">
    <location>
        <begin position="1216"/>
        <end position="1225"/>
    </location>
</feature>
<feature type="compositionally biased region" description="Basic residues" evidence="3">
    <location>
        <begin position="739"/>
        <end position="750"/>
    </location>
</feature>
<dbReference type="GO" id="GO:0045211">
    <property type="term" value="C:postsynaptic membrane"/>
    <property type="evidence" value="ECO:0007669"/>
    <property type="project" value="TreeGrafter"/>
</dbReference>
<dbReference type="GO" id="GO:0098887">
    <property type="term" value="P:neurotransmitter receptor transport, endosome to postsynaptic membrane"/>
    <property type="evidence" value="ECO:0007669"/>
    <property type="project" value="TreeGrafter"/>
</dbReference>
<dbReference type="PROSITE" id="PS51450">
    <property type="entry name" value="LRR"/>
    <property type="match status" value="3"/>
</dbReference>
<dbReference type="SMART" id="SM00228">
    <property type="entry name" value="PDZ"/>
    <property type="match status" value="1"/>
</dbReference>
<feature type="compositionally biased region" description="Polar residues" evidence="3">
    <location>
        <begin position="635"/>
        <end position="658"/>
    </location>
</feature>
<dbReference type="Gene3D" id="3.80.10.10">
    <property type="entry name" value="Ribonuclease Inhibitor"/>
    <property type="match status" value="4"/>
</dbReference>
<dbReference type="InterPro" id="IPR032675">
    <property type="entry name" value="LRR_dom_sf"/>
</dbReference>
<dbReference type="GO" id="GO:0045197">
    <property type="term" value="P:establishment or maintenance of epithelial cell apical/basal polarity"/>
    <property type="evidence" value="ECO:0007669"/>
    <property type="project" value="TreeGrafter"/>
</dbReference>
<dbReference type="CDD" id="cd06749">
    <property type="entry name" value="PDZ_densin_erbin-like"/>
    <property type="match status" value="1"/>
</dbReference>
<feature type="region of interest" description="Disordered" evidence="3">
    <location>
        <begin position="1300"/>
        <end position="1407"/>
    </location>
</feature>
<dbReference type="SUPFAM" id="SSF52058">
    <property type="entry name" value="L domain-like"/>
    <property type="match status" value="1"/>
</dbReference>
<feature type="compositionally biased region" description="Low complexity" evidence="3">
    <location>
        <begin position="1017"/>
        <end position="1031"/>
    </location>
</feature>
<dbReference type="SUPFAM" id="SSF50156">
    <property type="entry name" value="PDZ domain-like"/>
    <property type="match status" value="1"/>
</dbReference>
<keyword evidence="6" id="KW-1185">Reference proteome</keyword>
<feature type="compositionally biased region" description="Pro residues" evidence="3">
    <location>
        <begin position="1034"/>
        <end position="1043"/>
    </location>
</feature>
<dbReference type="InterPro" id="IPR050614">
    <property type="entry name" value="Synaptic_Scaffolding_LAP-MAGUK"/>
</dbReference>
<sequence length="1557" mass="170238">MAGFARKCPCLRPKIEQEVRVLDYRHSSLRDMPSEVFNKERTLEELYADSNQIRDLPRELFYCHGLRKLCVSDNEITSIPPAISSLANLEELDFSKNGVIDVPENIKSCKYLRSIDASVNPLGKLPEAFTQLANLTHLYLNDTFLDYLPGSFGRMSKLRILEMRENHMKTLPRSFARLTCLERLDIGNNEFTELSDVVGGLTSLLELWCDNNQIMSISSSIGQLKQLMFLDTSKNQLQTLPAEIESCTSLADLHLTSNSLLSLPDSIGNLSNLTTLKADDNQLTALPKTIGGLSSLSELNVSANDLEDLPASIGLLRNLRTFYADENFLLSLPAEIGSCTGITVLSLRSNKLTYVPDEIGRIPRLRVLNLSDNQLQCLPFTIIKLKELQALWLTENQTRPLIPLQSEHEPDTGRKILTCYLLPQGELQPNDERDPSGDTASFHASMWDEERLQRQQIHFDFADDSEEEGTLVRCPTPYPKEMRGKVRHARNLAMRQMVGVGGGDVRRPSLSSFPTAIESGYVGDRTGEALALRKDHLEDISVQSYGYSKMAESPDVRIQEARITLSAAPTSPSHRLYRADKEKLIKDKARMQHRMSVPDFSDVTGLIKKPQDKEIKDDLDTSTLTRRSGSVPDLSFNQDGNQSSGLRSNNSSQHQPSRTATFDELYYKHIGFRGGHHLSSHRHAGRRARRSREYDSDTGYRSDRDVLLTSYHGNDSPRGVGASSEILSVRSQPVPNSHHQNRSNSHSKIRGISKEGYASDIGSYSTPVGDGLGSMFPTANAAAAAFQQNRSRSAQTAGQSPHGSNKDLLFSLSTSQPPSSSSPSAAKISFRTQSSPQSGKSRQPGSNGYDKYYDHNSHHPPRPYVRRISEPSNLAHNHDEPPVSMSNQDPYYNQNNLPSTLSTHHSQFSGYRPGGQLSRPNLEHQSQRQPSDSSNIYGVLPPPVAPKPKIVPNVSIPNNNNNSSSSPVFVSPAFHSESFVDQSTPIATGNPSSGPETSNSSRDSKGTNAYSIFEGRPQNNNLPSQLNLMQSTSTPPPYNPAPPYHRHPSDPASSGSCHRPSSDSSSIQGGGAVRDSPCLSEGSPASYSLHHSYQQHQAITSAAPPPQHVSSSSVIPGVGRSQSSPCGFHGVNPYSDLPAPPRGEKLTFSDYADPGRRVDDGGSGRGRPLSRNSGGYYDAGGGAEGGYLFHDNMTTHSSSSSSHIGSASQVGHRVYKNNSSSKKSNISGVRDGSDSSDFHSDINQYHLNESNSSSHPNSSCQHMSSSFEQHKPHHPNSNYYEDLTHIMTPEMGQVGAGETALNQEQASQVSSSTDSGYGPGHVQHNRSRPHNLHHHVYESIGDHGSRDKSYMRLTSPGSHASSSAPHTPPSQRQTPVHGLTQTNLPNQPCGPPTHLSSSTASTSSREATPIKDFSTNLPLHITSPGQARPDPSLLEHRDQFRVTIKKNPGLGFSIAGGIGSHGNPYRPNDIKNPGLGFSIAGGIGSHGNPYRPNDIGIFITKVIPDGPAAKQLRPGDKLLEVNKVDFQAIEHNQAVAVLKTSTNVSLLVERIQRVNMV</sequence>
<feature type="compositionally biased region" description="Basic and acidic residues" evidence="3">
    <location>
        <begin position="691"/>
        <end position="700"/>
    </location>
</feature>
<dbReference type="GO" id="GO:0005912">
    <property type="term" value="C:adherens junction"/>
    <property type="evidence" value="ECO:0007669"/>
    <property type="project" value="TreeGrafter"/>
</dbReference>
<dbReference type="GO" id="GO:0016323">
    <property type="term" value="C:basolateral plasma membrane"/>
    <property type="evidence" value="ECO:0007669"/>
    <property type="project" value="TreeGrafter"/>
</dbReference>
<dbReference type="PANTHER" id="PTHR23119">
    <property type="entry name" value="DISCS LARGE"/>
    <property type="match status" value="1"/>
</dbReference>
<gene>
    <name evidence="5" type="ORF">PoB_001976900</name>
</gene>
<feature type="compositionally biased region" description="Polar residues" evidence="3">
    <location>
        <begin position="982"/>
        <end position="1010"/>
    </location>
</feature>
<dbReference type="GO" id="GO:0098968">
    <property type="term" value="P:neurotransmitter receptor transport postsynaptic membrane to endosome"/>
    <property type="evidence" value="ECO:0007669"/>
    <property type="project" value="TreeGrafter"/>
</dbReference>
<feature type="region of interest" description="Disordered" evidence="3">
    <location>
        <begin position="731"/>
        <end position="750"/>
    </location>
</feature>
<protein>
    <submittedName>
        <fullName evidence="5">Leucine-rich repeat-containing protein 7</fullName>
    </submittedName>
</protein>
<feature type="domain" description="PDZ" evidence="4">
    <location>
        <begin position="1471"/>
        <end position="1547"/>
    </location>
</feature>
<feature type="compositionally biased region" description="Polar residues" evidence="3">
    <location>
        <begin position="884"/>
        <end position="909"/>
    </location>
</feature>
<dbReference type="GO" id="GO:0019901">
    <property type="term" value="F:protein kinase binding"/>
    <property type="evidence" value="ECO:0007669"/>
    <property type="project" value="TreeGrafter"/>
</dbReference>
<feature type="compositionally biased region" description="Low complexity" evidence="3">
    <location>
        <begin position="1197"/>
        <end position="1208"/>
    </location>
</feature>
<feature type="compositionally biased region" description="Polar residues" evidence="3">
    <location>
        <begin position="927"/>
        <end position="936"/>
    </location>
</feature>
<dbReference type="PROSITE" id="PS50106">
    <property type="entry name" value="PDZ"/>
    <property type="match status" value="1"/>
</dbReference>
<dbReference type="Pfam" id="PF00595">
    <property type="entry name" value="PDZ"/>
    <property type="match status" value="1"/>
</dbReference>
<dbReference type="GO" id="GO:0043113">
    <property type="term" value="P:receptor clustering"/>
    <property type="evidence" value="ECO:0007669"/>
    <property type="project" value="TreeGrafter"/>
</dbReference>
<dbReference type="Proteomes" id="UP000735302">
    <property type="component" value="Unassembled WGS sequence"/>
</dbReference>
<evidence type="ECO:0000256" key="3">
    <source>
        <dbReference type="SAM" id="MobiDB-lite"/>
    </source>
</evidence>
<feature type="compositionally biased region" description="Polar residues" evidence="3">
    <location>
        <begin position="1083"/>
        <end position="1100"/>
    </location>
</feature>
<feature type="compositionally biased region" description="Basic and acidic residues" evidence="3">
    <location>
        <begin position="1335"/>
        <end position="1350"/>
    </location>
</feature>
<keyword evidence="1" id="KW-0433">Leucine-rich repeat</keyword>
<feature type="region of interest" description="Disordered" evidence="3">
    <location>
        <begin position="611"/>
        <end position="658"/>
    </location>
</feature>
<feature type="compositionally biased region" description="Basic residues" evidence="3">
    <location>
        <begin position="674"/>
        <end position="690"/>
    </location>
</feature>
<feature type="region of interest" description="Disordered" evidence="3">
    <location>
        <begin position="786"/>
        <end position="944"/>
    </location>
</feature>
<dbReference type="SMART" id="SM00364">
    <property type="entry name" value="LRR_BAC"/>
    <property type="match status" value="10"/>
</dbReference>
<dbReference type="FunFam" id="3.80.10.10:FF:000118">
    <property type="entry name" value="Leucine rich repeat containing 7"/>
    <property type="match status" value="1"/>
</dbReference>
<dbReference type="InterPro" id="IPR001611">
    <property type="entry name" value="Leu-rich_rpt"/>
</dbReference>
<dbReference type="InterPro" id="IPR036034">
    <property type="entry name" value="PDZ_sf"/>
</dbReference>
<dbReference type="SUPFAM" id="SSF52075">
    <property type="entry name" value="Outer arm dynein light chain 1"/>
    <property type="match status" value="1"/>
</dbReference>
<feature type="compositionally biased region" description="Basic residues" evidence="3">
    <location>
        <begin position="1323"/>
        <end position="1334"/>
    </location>
</feature>
<dbReference type="InterPro" id="IPR003591">
    <property type="entry name" value="Leu-rich_rpt_typical-subtyp"/>
</dbReference>
<evidence type="ECO:0000256" key="1">
    <source>
        <dbReference type="ARBA" id="ARBA00022614"/>
    </source>
</evidence>
<proteinExistence type="predicted"/>
<dbReference type="SMART" id="SM00369">
    <property type="entry name" value="LRR_TYP"/>
    <property type="match status" value="11"/>
</dbReference>
<feature type="compositionally biased region" description="Polar residues" evidence="3">
    <location>
        <begin position="1108"/>
        <end position="1125"/>
    </location>
</feature>
<name>A0AAV3ZHA0_9GAST</name>
<feature type="compositionally biased region" description="Polar residues" evidence="3">
    <location>
        <begin position="1300"/>
        <end position="1315"/>
    </location>
</feature>
<evidence type="ECO:0000313" key="5">
    <source>
        <dbReference type="EMBL" id="GFN93263.1"/>
    </source>
</evidence>
<comment type="caution">
    <text evidence="5">The sequence shown here is derived from an EMBL/GenBank/DDBJ whole genome shotgun (WGS) entry which is preliminary data.</text>
</comment>
<feature type="region of interest" description="Disordered" evidence="3">
    <location>
        <begin position="982"/>
        <end position="1177"/>
    </location>
</feature>
<accession>A0AAV3ZHA0</accession>
<feature type="region of interest" description="Disordered" evidence="3">
    <location>
        <begin position="674"/>
        <end position="700"/>
    </location>
</feature>
<feature type="compositionally biased region" description="Basic and acidic residues" evidence="3">
    <location>
        <begin position="1142"/>
        <end position="1162"/>
    </location>
</feature>
<dbReference type="Gene3D" id="2.30.42.10">
    <property type="match status" value="1"/>
</dbReference>
<evidence type="ECO:0000259" key="4">
    <source>
        <dbReference type="PROSITE" id="PS50106"/>
    </source>
</evidence>
<dbReference type="PANTHER" id="PTHR23119:SF50">
    <property type="entry name" value="PDZ DOMAIN-CONTAINING PROTEIN"/>
    <property type="match status" value="1"/>
</dbReference>
<dbReference type="Pfam" id="PF13855">
    <property type="entry name" value="LRR_8"/>
    <property type="match status" value="3"/>
</dbReference>
<dbReference type="EMBL" id="BLXT01002328">
    <property type="protein sequence ID" value="GFN93263.1"/>
    <property type="molecule type" value="Genomic_DNA"/>
</dbReference>
<feature type="compositionally biased region" description="Basic and acidic residues" evidence="3">
    <location>
        <begin position="1231"/>
        <end position="1240"/>
    </location>
</feature>
<dbReference type="GO" id="GO:0098609">
    <property type="term" value="P:cell-cell adhesion"/>
    <property type="evidence" value="ECO:0007669"/>
    <property type="project" value="TreeGrafter"/>
</dbReference>
<feature type="region of interest" description="Disordered" evidence="3">
    <location>
        <begin position="950"/>
        <end position="969"/>
    </location>
</feature>
<feature type="compositionally biased region" description="Low complexity" evidence="3">
    <location>
        <begin position="1246"/>
        <end position="1266"/>
    </location>
</feature>
<evidence type="ECO:0000256" key="2">
    <source>
        <dbReference type="ARBA" id="ARBA00022737"/>
    </source>
</evidence>
<feature type="compositionally biased region" description="Polar residues" evidence="3">
    <location>
        <begin position="1371"/>
        <end position="1386"/>
    </location>
</feature>
<feature type="compositionally biased region" description="Polar residues" evidence="3">
    <location>
        <begin position="830"/>
        <end position="846"/>
    </location>
</feature>
<feature type="compositionally biased region" description="Low complexity" evidence="3">
    <location>
        <begin position="1354"/>
        <end position="1365"/>
    </location>
</feature>
<dbReference type="GO" id="GO:0014069">
    <property type="term" value="C:postsynaptic density"/>
    <property type="evidence" value="ECO:0007669"/>
    <property type="project" value="TreeGrafter"/>
</dbReference>
<organism evidence="5 6">
    <name type="scientific">Plakobranchus ocellatus</name>
    <dbReference type="NCBI Taxonomy" id="259542"/>
    <lineage>
        <taxon>Eukaryota</taxon>
        <taxon>Metazoa</taxon>
        <taxon>Spiralia</taxon>
        <taxon>Lophotrochozoa</taxon>
        <taxon>Mollusca</taxon>
        <taxon>Gastropoda</taxon>
        <taxon>Heterobranchia</taxon>
        <taxon>Euthyneura</taxon>
        <taxon>Panpulmonata</taxon>
        <taxon>Sacoglossa</taxon>
        <taxon>Placobranchoidea</taxon>
        <taxon>Plakobranchidae</taxon>
        <taxon>Plakobranchus</taxon>
    </lineage>
</organism>
<keyword evidence="2" id="KW-0677">Repeat</keyword>
<feature type="compositionally biased region" description="Low complexity" evidence="3">
    <location>
        <begin position="808"/>
        <end position="824"/>
    </location>
</feature>
<evidence type="ECO:0000313" key="6">
    <source>
        <dbReference type="Proteomes" id="UP000735302"/>
    </source>
</evidence>
<feature type="region of interest" description="Disordered" evidence="3">
    <location>
        <begin position="1194"/>
        <end position="1280"/>
    </location>
</feature>
<reference evidence="5 6" key="1">
    <citation type="journal article" date="2021" name="Elife">
        <title>Chloroplast acquisition without the gene transfer in kleptoplastic sea slugs, Plakobranchus ocellatus.</title>
        <authorList>
            <person name="Maeda T."/>
            <person name="Takahashi S."/>
            <person name="Yoshida T."/>
            <person name="Shimamura S."/>
            <person name="Takaki Y."/>
            <person name="Nagai Y."/>
            <person name="Toyoda A."/>
            <person name="Suzuki Y."/>
            <person name="Arimoto A."/>
            <person name="Ishii H."/>
            <person name="Satoh N."/>
            <person name="Nishiyama T."/>
            <person name="Hasebe M."/>
            <person name="Maruyama T."/>
            <person name="Minagawa J."/>
            <person name="Obokata J."/>
            <person name="Shigenobu S."/>
        </authorList>
    </citation>
    <scope>NUCLEOTIDE SEQUENCE [LARGE SCALE GENOMIC DNA]</scope>
</reference>